<dbReference type="InterPro" id="IPR018957">
    <property type="entry name" value="Znf_C3HC4_RING-type"/>
</dbReference>
<dbReference type="SUPFAM" id="SSF57850">
    <property type="entry name" value="RING/U-box"/>
    <property type="match status" value="1"/>
</dbReference>
<dbReference type="Gene3D" id="3.30.40.10">
    <property type="entry name" value="Zinc/RING finger domain, C3HC4 (zinc finger)"/>
    <property type="match status" value="1"/>
</dbReference>
<dbReference type="SMART" id="SM00184">
    <property type="entry name" value="RING"/>
    <property type="match status" value="1"/>
</dbReference>
<keyword evidence="3 8" id="KW-0863">Zinc-finger</keyword>
<dbReference type="GO" id="GO:0008270">
    <property type="term" value="F:zinc ion binding"/>
    <property type="evidence" value="ECO:0007669"/>
    <property type="project" value="UniProtKB-KW"/>
</dbReference>
<dbReference type="GO" id="GO:0008094">
    <property type="term" value="F:ATP-dependent activity, acting on DNA"/>
    <property type="evidence" value="ECO:0007669"/>
    <property type="project" value="TreeGrafter"/>
</dbReference>
<dbReference type="Pfam" id="PF00097">
    <property type="entry name" value="zf-C3HC4"/>
    <property type="match status" value="1"/>
</dbReference>
<dbReference type="InterPro" id="IPR017907">
    <property type="entry name" value="Znf_RING_CS"/>
</dbReference>
<evidence type="ECO:0000256" key="8">
    <source>
        <dbReference type="PROSITE-ProRule" id="PRU00175"/>
    </source>
</evidence>
<dbReference type="InterPro" id="IPR001841">
    <property type="entry name" value="Znf_RING"/>
</dbReference>
<proteinExistence type="predicted"/>
<keyword evidence="5" id="KW-0347">Helicase</keyword>
<accession>A0A0A9HEG9</accession>
<evidence type="ECO:0000256" key="1">
    <source>
        <dbReference type="ARBA" id="ARBA00022723"/>
    </source>
</evidence>
<keyword evidence="4" id="KW-0378">Hydrolase</keyword>
<keyword evidence="2" id="KW-0547">Nucleotide-binding</keyword>
<feature type="domain" description="RING-type" evidence="9">
    <location>
        <begin position="24"/>
        <end position="60"/>
    </location>
</feature>
<organism evidence="10">
    <name type="scientific">Arundo donax</name>
    <name type="common">Giant reed</name>
    <name type="synonym">Donax arundinaceus</name>
    <dbReference type="NCBI Taxonomy" id="35708"/>
    <lineage>
        <taxon>Eukaryota</taxon>
        <taxon>Viridiplantae</taxon>
        <taxon>Streptophyta</taxon>
        <taxon>Embryophyta</taxon>
        <taxon>Tracheophyta</taxon>
        <taxon>Spermatophyta</taxon>
        <taxon>Magnoliopsida</taxon>
        <taxon>Liliopsida</taxon>
        <taxon>Poales</taxon>
        <taxon>Poaceae</taxon>
        <taxon>PACMAD clade</taxon>
        <taxon>Arundinoideae</taxon>
        <taxon>Arundineae</taxon>
        <taxon>Arundo</taxon>
    </lineage>
</organism>
<dbReference type="PROSITE" id="PS00518">
    <property type="entry name" value="ZF_RING_1"/>
    <property type="match status" value="1"/>
</dbReference>
<reference evidence="10" key="2">
    <citation type="journal article" date="2015" name="Data Brief">
        <title>Shoot transcriptome of the giant reed, Arundo donax.</title>
        <authorList>
            <person name="Barrero R.A."/>
            <person name="Guerrero F.D."/>
            <person name="Moolhuijzen P."/>
            <person name="Goolsby J.A."/>
            <person name="Tidwell J."/>
            <person name="Bellgard S.E."/>
            <person name="Bellgard M.I."/>
        </authorList>
    </citation>
    <scope>NUCLEOTIDE SEQUENCE</scope>
    <source>
        <tissue evidence="10">Shoot tissue taken approximately 20 cm above the soil surface</tissue>
    </source>
</reference>
<dbReference type="InterPro" id="IPR013083">
    <property type="entry name" value="Znf_RING/FYVE/PHD"/>
</dbReference>
<evidence type="ECO:0000256" key="2">
    <source>
        <dbReference type="ARBA" id="ARBA00022741"/>
    </source>
</evidence>
<keyword evidence="1" id="KW-0479">Metal-binding</keyword>
<dbReference type="InterPro" id="IPR050628">
    <property type="entry name" value="SNF2_RAD54_helicase_TF"/>
</dbReference>
<keyword evidence="6" id="KW-0862">Zinc</keyword>
<dbReference type="GO" id="GO:0016787">
    <property type="term" value="F:hydrolase activity"/>
    <property type="evidence" value="ECO:0007669"/>
    <property type="project" value="UniProtKB-KW"/>
</dbReference>
<evidence type="ECO:0000256" key="5">
    <source>
        <dbReference type="ARBA" id="ARBA00022806"/>
    </source>
</evidence>
<reference evidence="10" key="1">
    <citation type="submission" date="2014-09" db="EMBL/GenBank/DDBJ databases">
        <authorList>
            <person name="Magalhaes I.L.F."/>
            <person name="Oliveira U."/>
            <person name="Santos F.R."/>
            <person name="Vidigal T.H.D.A."/>
            <person name="Brescovit A.D."/>
            <person name="Santos A.J."/>
        </authorList>
    </citation>
    <scope>NUCLEOTIDE SEQUENCE</scope>
    <source>
        <tissue evidence="10">Shoot tissue taken approximately 20 cm above the soil surface</tissue>
    </source>
</reference>
<evidence type="ECO:0000256" key="7">
    <source>
        <dbReference type="ARBA" id="ARBA00022840"/>
    </source>
</evidence>
<evidence type="ECO:0000256" key="4">
    <source>
        <dbReference type="ARBA" id="ARBA00022801"/>
    </source>
</evidence>
<protein>
    <recommendedName>
        <fullName evidence="9">RING-type domain-containing protein</fullName>
    </recommendedName>
</protein>
<keyword evidence="7" id="KW-0067">ATP-binding</keyword>
<dbReference type="GO" id="GO:0006281">
    <property type="term" value="P:DNA repair"/>
    <property type="evidence" value="ECO:0007669"/>
    <property type="project" value="TreeGrafter"/>
</dbReference>
<dbReference type="PANTHER" id="PTHR45626:SF3">
    <property type="entry name" value="OS04G0629300 PROTEIN"/>
    <property type="match status" value="1"/>
</dbReference>
<evidence type="ECO:0000313" key="10">
    <source>
        <dbReference type="EMBL" id="JAE35117.1"/>
    </source>
</evidence>
<evidence type="ECO:0000256" key="3">
    <source>
        <dbReference type="ARBA" id="ARBA00022771"/>
    </source>
</evidence>
<name>A0A0A9HEG9_ARUDO</name>
<evidence type="ECO:0000256" key="6">
    <source>
        <dbReference type="ARBA" id="ARBA00022833"/>
    </source>
</evidence>
<dbReference type="PANTHER" id="PTHR45626">
    <property type="entry name" value="TRANSCRIPTION TERMINATION FACTOR 2-RELATED"/>
    <property type="match status" value="1"/>
</dbReference>
<dbReference type="GO" id="GO:0004386">
    <property type="term" value="F:helicase activity"/>
    <property type="evidence" value="ECO:0007669"/>
    <property type="project" value="UniProtKB-KW"/>
</dbReference>
<dbReference type="AlphaFoldDB" id="A0A0A9HEG9"/>
<dbReference type="GO" id="GO:0005524">
    <property type="term" value="F:ATP binding"/>
    <property type="evidence" value="ECO:0007669"/>
    <property type="project" value="UniProtKB-KW"/>
</dbReference>
<dbReference type="EMBL" id="GBRH01162779">
    <property type="protein sequence ID" value="JAE35117.1"/>
    <property type="molecule type" value="Transcribed_RNA"/>
</dbReference>
<sequence>MAKQLPKDTVTNLLEKLERGPAICSICSDPPEDAVVATCGHVFCYQCVRESLTSYGNICPSPLCGKIISAGSVF</sequence>
<evidence type="ECO:0000259" key="9">
    <source>
        <dbReference type="PROSITE" id="PS50089"/>
    </source>
</evidence>
<dbReference type="GO" id="GO:0005634">
    <property type="term" value="C:nucleus"/>
    <property type="evidence" value="ECO:0007669"/>
    <property type="project" value="TreeGrafter"/>
</dbReference>
<dbReference type="PROSITE" id="PS50089">
    <property type="entry name" value="ZF_RING_2"/>
    <property type="match status" value="1"/>
</dbReference>